<dbReference type="AlphaFoldDB" id="A0AAP0HWB6"/>
<evidence type="ECO:0000313" key="1">
    <source>
        <dbReference type="EMBL" id="KAK9098550.1"/>
    </source>
</evidence>
<keyword evidence="2" id="KW-1185">Reference proteome</keyword>
<reference evidence="1 2" key="1">
    <citation type="submission" date="2024-01" db="EMBL/GenBank/DDBJ databases">
        <title>Genome assemblies of Stephania.</title>
        <authorList>
            <person name="Yang L."/>
        </authorList>
    </citation>
    <scope>NUCLEOTIDE SEQUENCE [LARGE SCALE GENOMIC DNA]</scope>
    <source>
        <strain evidence="1">YNDBR</strain>
        <tissue evidence="1">Leaf</tissue>
    </source>
</reference>
<comment type="caution">
    <text evidence="1">The sequence shown here is derived from an EMBL/GenBank/DDBJ whole genome shotgun (WGS) entry which is preliminary data.</text>
</comment>
<organism evidence="1 2">
    <name type="scientific">Stephania yunnanensis</name>
    <dbReference type="NCBI Taxonomy" id="152371"/>
    <lineage>
        <taxon>Eukaryota</taxon>
        <taxon>Viridiplantae</taxon>
        <taxon>Streptophyta</taxon>
        <taxon>Embryophyta</taxon>
        <taxon>Tracheophyta</taxon>
        <taxon>Spermatophyta</taxon>
        <taxon>Magnoliopsida</taxon>
        <taxon>Ranunculales</taxon>
        <taxon>Menispermaceae</taxon>
        <taxon>Menispermoideae</taxon>
        <taxon>Cissampelideae</taxon>
        <taxon>Stephania</taxon>
    </lineage>
</organism>
<accession>A0AAP0HWB6</accession>
<dbReference type="EMBL" id="JBBNAF010000011">
    <property type="protein sequence ID" value="KAK9098550.1"/>
    <property type="molecule type" value="Genomic_DNA"/>
</dbReference>
<proteinExistence type="predicted"/>
<evidence type="ECO:0000313" key="2">
    <source>
        <dbReference type="Proteomes" id="UP001420932"/>
    </source>
</evidence>
<dbReference type="Proteomes" id="UP001420932">
    <property type="component" value="Unassembled WGS sequence"/>
</dbReference>
<sequence length="78" mass="9072">MLYRKCNLEFDINLCASISENLNNRLKMTCSLFELAKLMNEHGPGDILLLENVTFTFIIKIHEICMIAFRFRKGVQFG</sequence>
<gene>
    <name evidence="1" type="ORF">Syun_025595</name>
</gene>
<name>A0AAP0HWB6_9MAGN</name>
<protein>
    <submittedName>
        <fullName evidence="1">Uncharacterized protein</fullName>
    </submittedName>
</protein>